<evidence type="ECO:0000256" key="2">
    <source>
        <dbReference type="ARBA" id="ARBA00012438"/>
    </source>
</evidence>
<dbReference type="InterPro" id="IPR029016">
    <property type="entry name" value="GAF-like_dom_sf"/>
</dbReference>
<dbReference type="InterPro" id="IPR003018">
    <property type="entry name" value="GAF"/>
</dbReference>
<sequence length="833" mass="92738">MNDFAYLQRILTEQKVTLLNPSIADPAKRALVRNFLESVFSHLMLCLGGAEIGACASKAAEAALQEARTKTELLASLDDFELAALNVMQSSFKDEALPPTWGSVFRFFCETRKRLRSRSPAEPLEPARNDFPGLFDEVIHQILNPSIGPEEVLKLICDGALKLTAAEAVAIYAIDRENNSFLLKQFAAGPLFRQIEQKKLPEFLAAFASIPRKPEDAEGLFHIALTQRKPVFSSDIMKDGRVHMPEALKQLGVDAMLVIPMLEPENEVGFISAVPPPNSSFSDAEIENLSVFADLAAVTWRNAQLYNDLRKSERRYRYLIDNAIDIIFILDMQGRFVSINKRGEQLTGHKAEGWIGRHFSELISADDLSEVLQGWSRGTAGGANVMPVRIQTARGEDLYLKVNSSLLEEDGEIKGQMCIARDATEETKREAEFKRLHESVVEANHKLEESMAKLKSAQAKLVQTEKLSAMGELISGIAHELNNPLTGIMGYTQLLLETAENDKYRQDLEKINTAAYRCKQIIQNLLRFSRSHKPQKQRIDIQAVIKSVAELKRYQLQLDGIKLNLQLQENGLYIIGDHYQLQQVILNLINNAHQAIHTAKSGGAIDVRTVCDEASGRARVFVSDDGPGIPQEVLPRIFDPFFTTKEPGAGTGLGLSVVYGIIQEHGGQITTESVPHKHTTFSLELPLDGSSTSDKGADEKIKPSSKSSSVLVVDDEEVILDLLTDIFSQMDYSVERAHNGAEALEKVRKKPFDIIICDLKMPGMDGKTFFQKVTKSNPGLAQKIIFSTGDTLSEDFRAFCAETRRIVVEKPFFLDDLKNAIEAVEENQFRPPE</sequence>
<keyword evidence="7" id="KW-0067">ATP-binding</keyword>
<dbReference type="Pfam" id="PF00072">
    <property type="entry name" value="Response_reg"/>
    <property type="match status" value="1"/>
</dbReference>
<name>A0A3A4NEA0_ABYX5</name>
<dbReference type="InterPro" id="IPR003594">
    <property type="entry name" value="HATPase_dom"/>
</dbReference>
<dbReference type="PROSITE" id="PS50110">
    <property type="entry name" value="RESPONSE_REGULATORY"/>
    <property type="match status" value="1"/>
</dbReference>
<dbReference type="Pfam" id="PF08448">
    <property type="entry name" value="PAS_4"/>
    <property type="match status" value="1"/>
</dbReference>
<evidence type="ECO:0000256" key="9">
    <source>
        <dbReference type="PROSITE-ProRule" id="PRU00169"/>
    </source>
</evidence>
<feature type="domain" description="Response regulatory" evidence="12">
    <location>
        <begin position="709"/>
        <end position="825"/>
    </location>
</feature>
<gene>
    <name evidence="15" type="ORF">C4520_17845</name>
</gene>
<dbReference type="Gene3D" id="1.10.287.130">
    <property type="match status" value="1"/>
</dbReference>
<keyword evidence="10" id="KW-0175">Coiled coil</keyword>
<dbReference type="SMART" id="SM00065">
    <property type="entry name" value="GAF"/>
    <property type="match status" value="1"/>
</dbReference>
<keyword evidence="8" id="KW-0902">Two-component regulatory system</keyword>
<dbReference type="PANTHER" id="PTHR43065:SF46">
    <property type="entry name" value="C4-DICARBOXYLATE TRANSPORT SENSOR PROTEIN DCTB"/>
    <property type="match status" value="1"/>
</dbReference>
<dbReference type="Gene3D" id="3.30.450.20">
    <property type="entry name" value="PAS domain"/>
    <property type="match status" value="1"/>
</dbReference>
<dbReference type="Pfam" id="PF02518">
    <property type="entry name" value="HATPase_c"/>
    <property type="match status" value="1"/>
</dbReference>
<protein>
    <recommendedName>
        <fullName evidence="2">histidine kinase</fullName>
        <ecNumber evidence="2">2.7.13.3</ecNumber>
    </recommendedName>
</protein>
<evidence type="ECO:0000256" key="1">
    <source>
        <dbReference type="ARBA" id="ARBA00000085"/>
    </source>
</evidence>
<evidence type="ECO:0000256" key="10">
    <source>
        <dbReference type="SAM" id="Coils"/>
    </source>
</evidence>
<dbReference type="SUPFAM" id="SSF55874">
    <property type="entry name" value="ATPase domain of HSP90 chaperone/DNA topoisomerase II/histidine kinase"/>
    <property type="match status" value="1"/>
</dbReference>
<dbReference type="InterPro" id="IPR035965">
    <property type="entry name" value="PAS-like_dom_sf"/>
</dbReference>
<evidence type="ECO:0000256" key="5">
    <source>
        <dbReference type="ARBA" id="ARBA00022741"/>
    </source>
</evidence>
<dbReference type="EMBL" id="QZKU01000122">
    <property type="protein sequence ID" value="RJP17065.1"/>
    <property type="molecule type" value="Genomic_DNA"/>
</dbReference>
<dbReference type="SMART" id="SM00448">
    <property type="entry name" value="REC"/>
    <property type="match status" value="1"/>
</dbReference>
<dbReference type="InterPro" id="IPR004358">
    <property type="entry name" value="Sig_transdc_His_kin-like_C"/>
</dbReference>
<dbReference type="PROSITE" id="PS50109">
    <property type="entry name" value="HIS_KIN"/>
    <property type="match status" value="1"/>
</dbReference>
<organism evidence="15 16">
    <name type="scientific">Abyssobacteria bacterium (strain SURF_5)</name>
    <dbReference type="NCBI Taxonomy" id="2093360"/>
    <lineage>
        <taxon>Bacteria</taxon>
        <taxon>Pseudomonadati</taxon>
        <taxon>Candidatus Hydrogenedentota</taxon>
        <taxon>Candidatus Abyssobacteria</taxon>
    </lineage>
</organism>
<dbReference type="InterPro" id="IPR036890">
    <property type="entry name" value="HATPase_C_sf"/>
</dbReference>
<dbReference type="InterPro" id="IPR001789">
    <property type="entry name" value="Sig_transdc_resp-reg_receiver"/>
</dbReference>
<dbReference type="Gene3D" id="3.30.450.40">
    <property type="match status" value="1"/>
</dbReference>
<dbReference type="InterPro" id="IPR000700">
    <property type="entry name" value="PAS-assoc_C"/>
</dbReference>
<keyword evidence="3 9" id="KW-0597">Phosphoprotein</keyword>
<dbReference type="InterPro" id="IPR000014">
    <property type="entry name" value="PAS"/>
</dbReference>
<dbReference type="PROSITE" id="PS50113">
    <property type="entry name" value="PAC"/>
    <property type="match status" value="1"/>
</dbReference>
<dbReference type="PROSITE" id="PS50112">
    <property type="entry name" value="PAS"/>
    <property type="match status" value="1"/>
</dbReference>
<dbReference type="PRINTS" id="PR00344">
    <property type="entry name" value="BCTRLSENSOR"/>
</dbReference>
<evidence type="ECO:0000259" key="13">
    <source>
        <dbReference type="PROSITE" id="PS50112"/>
    </source>
</evidence>
<feature type="coiled-coil region" evidence="10">
    <location>
        <begin position="440"/>
        <end position="467"/>
    </location>
</feature>
<dbReference type="GO" id="GO:0005524">
    <property type="term" value="F:ATP binding"/>
    <property type="evidence" value="ECO:0007669"/>
    <property type="project" value="UniProtKB-KW"/>
</dbReference>
<dbReference type="Proteomes" id="UP000265882">
    <property type="component" value="Unassembled WGS sequence"/>
</dbReference>
<proteinExistence type="predicted"/>
<evidence type="ECO:0000256" key="8">
    <source>
        <dbReference type="ARBA" id="ARBA00023012"/>
    </source>
</evidence>
<keyword evidence="5" id="KW-0547">Nucleotide-binding</keyword>
<comment type="caution">
    <text evidence="15">The sequence shown here is derived from an EMBL/GenBank/DDBJ whole genome shotgun (WGS) entry which is preliminary data.</text>
</comment>
<accession>A0A3A4NEA0</accession>
<dbReference type="PANTHER" id="PTHR43065">
    <property type="entry name" value="SENSOR HISTIDINE KINASE"/>
    <property type="match status" value="1"/>
</dbReference>
<evidence type="ECO:0000313" key="15">
    <source>
        <dbReference type="EMBL" id="RJP17065.1"/>
    </source>
</evidence>
<dbReference type="InterPro" id="IPR005467">
    <property type="entry name" value="His_kinase_dom"/>
</dbReference>
<dbReference type="SMART" id="SM00388">
    <property type="entry name" value="HisKA"/>
    <property type="match status" value="1"/>
</dbReference>
<comment type="catalytic activity">
    <reaction evidence="1">
        <text>ATP + protein L-histidine = ADP + protein N-phospho-L-histidine.</text>
        <dbReference type="EC" id="2.7.13.3"/>
    </reaction>
</comment>
<dbReference type="InterPro" id="IPR036097">
    <property type="entry name" value="HisK_dim/P_sf"/>
</dbReference>
<reference evidence="15 16" key="1">
    <citation type="journal article" date="2017" name="ISME J.">
        <title>Energy and carbon metabolisms in a deep terrestrial subsurface fluid microbial community.</title>
        <authorList>
            <person name="Momper L."/>
            <person name="Jungbluth S.P."/>
            <person name="Lee M.D."/>
            <person name="Amend J.P."/>
        </authorList>
    </citation>
    <scope>NUCLEOTIDE SEQUENCE [LARGE SCALE GENOMIC DNA]</scope>
    <source>
        <strain evidence="15">SURF_5</strain>
    </source>
</reference>
<dbReference type="Pfam" id="PF13185">
    <property type="entry name" value="GAF_2"/>
    <property type="match status" value="1"/>
</dbReference>
<evidence type="ECO:0000259" key="11">
    <source>
        <dbReference type="PROSITE" id="PS50109"/>
    </source>
</evidence>
<evidence type="ECO:0000259" key="12">
    <source>
        <dbReference type="PROSITE" id="PS50110"/>
    </source>
</evidence>
<dbReference type="SUPFAM" id="SSF55785">
    <property type="entry name" value="PYP-like sensor domain (PAS domain)"/>
    <property type="match status" value="1"/>
</dbReference>
<dbReference type="AlphaFoldDB" id="A0A3A4NEA0"/>
<feature type="modified residue" description="4-aspartylphosphate" evidence="9">
    <location>
        <position position="758"/>
    </location>
</feature>
<dbReference type="InterPro" id="IPR011006">
    <property type="entry name" value="CheY-like_superfamily"/>
</dbReference>
<evidence type="ECO:0000256" key="6">
    <source>
        <dbReference type="ARBA" id="ARBA00022777"/>
    </source>
</evidence>
<dbReference type="SUPFAM" id="SSF52172">
    <property type="entry name" value="CheY-like"/>
    <property type="match status" value="1"/>
</dbReference>
<dbReference type="CDD" id="cd00130">
    <property type="entry name" value="PAS"/>
    <property type="match status" value="1"/>
</dbReference>
<feature type="domain" description="Histidine kinase" evidence="11">
    <location>
        <begin position="476"/>
        <end position="689"/>
    </location>
</feature>
<dbReference type="InterPro" id="IPR013656">
    <property type="entry name" value="PAS_4"/>
</dbReference>
<feature type="domain" description="PAC" evidence="14">
    <location>
        <begin position="384"/>
        <end position="435"/>
    </location>
</feature>
<evidence type="ECO:0000259" key="14">
    <source>
        <dbReference type="PROSITE" id="PS50113"/>
    </source>
</evidence>
<dbReference type="SUPFAM" id="SSF55781">
    <property type="entry name" value="GAF domain-like"/>
    <property type="match status" value="1"/>
</dbReference>
<evidence type="ECO:0000256" key="3">
    <source>
        <dbReference type="ARBA" id="ARBA00022553"/>
    </source>
</evidence>
<evidence type="ECO:0000256" key="7">
    <source>
        <dbReference type="ARBA" id="ARBA00022840"/>
    </source>
</evidence>
<dbReference type="InterPro" id="IPR003661">
    <property type="entry name" value="HisK_dim/P_dom"/>
</dbReference>
<dbReference type="SMART" id="SM00387">
    <property type="entry name" value="HATPase_c"/>
    <property type="match status" value="1"/>
</dbReference>
<dbReference type="Gene3D" id="3.40.50.2300">
    <property type="match status" value="1"/>
</dbReference>
<dbReference type="GO" id="GO:0000155">
    <property type="term" value="F:phosphorelay sensor kinase activity"/>
    <property type="evidence" value="ECO:0007669"/>
    <property type="project" value="InterPro"/>
</dbReference>
<dbReference type="Gene3D" id="3.30.565.10">
    <property type="entry name" value="Histidine kinase-like ATPase, C-terminal domain"/>
    <property type="match status" value="1"/>
</dbReference>
<dbReference type="CDD" id="cd00082">
    <property type="entry name" value="HisKA"/>
    <property type="match status" value="1"/>
</dbReference>
<dbReference type="SMART" id="SM00091">
    <property type="entry name" value="PAS"/>
    <property type="match status" value="1"/>
</dbReference>
<dbReference type="SUPFAM" id="SSF47384">
    <property type="entry name" value="Homodimeric domain of signal transducing histidine kinase"/>
    <property type="match status" value="1"/>
</dbReference>
<evidence type="ECO:0000256" key="4">
    <source>
        <dbReference type="ARBA" id="ARBA00022679"/>
    </source>
</evidence>
<dbReference type="EC" id="2.7.13.3" evidence="2"/>
<evidence type="ECO:0000313" key="16">
    <source>
        <dbReference type="Proteomes" id="UP000265882"/>
    </source>
</evidence>
<dbReference type="Pfam" id="PF00512">
    <property type="entry name" value="HisKA"/>
    <property type="match status" value="1"/>
</dbReference>
<feature type="domain" description="PAS" evidence="13">
    <location>
        <begin position="312"/>
        <end position="382"/>
    </location>
</feature>
<keyword evidence="4" id="KW-0808">Transferase</keyword>
<keyword evidence="6" id="KW-0418">Kinase</keyword>
<dbReference type="NCBIfam" id="TIGR00229">
    <property type="entry name" value="sensory_box"/>
    <property type="match status" value="1"/>
</dbReference>